<keyword evidence="4" id="KW-0963">Cytoplasm</keyword>
<dbReference type="SUPFAM" id="SSF52540">
    <property type="entry name" value="P-loop containing nucleoside triphosphate hydrolases"/>
    <property type="match status" value="1"/>
</dbReference>
<keyword evidence="9" id="KW-0733">Signal recognition particle</keyword>
<dbReference type="Gene3D" id="3.40.50.300">
    <property type="entry name" value="P-loop containing nucleotide triphosphate hydrolases"/>
    <property type="match status" value="1"/>
</dbReference>
<evidence type="ECO:0000256" key="2">
    <source>
        <dbReference type="ARBA" id="ARBA00004515"/>
    </source>
</evidence>
<dbReference type="Proteomes" id="UP000323844">
    <property type="component" value="Chromosome"/>
</dbReference>
<dbReference type="GO" id="GO:0048500">
    <property type="term" value="C:signal recognition particle"/>
    <property type="evidence" value="ECO:0007669"/>
    <property type="project" value="InterPro"/>
</dbReference>
<evidence type="ECO:0000256" key="4">
    <source>
        <dbReference type="ARBA" id="ARBA00022490"/>
    </source>
</evidence>
<keyword evidence="17" id="KW-1185">Reference proteome</keyword>
<dbReference type="SMART" id="SM00962">
    <property type="entry name" value="SRP54"/>
    <property type="match status" value="1"/>
</dbReference>
<evidence type="ECO:0000259" key="13">
    <source>
        <dbReference type="SMART" id="SM00382"/>
    </source>
</evidence>
<evidence type="ECO:0000256" key="8">
    <source>
        <dbReference type="ARBA" id="ARBA00023134"/>
    </source>
</evidence>
<dbReference type="GO" id="GO:0005886">
    <property type="term" value="C:plasma membrane"/>
    <property type="evidence" value="ECO:0007669"/>
    <property type="project" value="UniProtKB-SubCell"/>
</dbReference>
<feature type="domain" description="Signal recognition particle SRP54 helical bundle" evidence="15">
    <location>
        <begin position="7"/>
        <end position="92"/>
    </location>
</feature>
<dbReference type="SUPFAM" id="SSF47364">
    <property type="entry name" value="Domain of the SRP/SRP receptor G-proteins"/>
    <property type="match status" value="1"/>
</dbReference>
<dbReference type="Pfam" id="PF02881">
    <property type="entry name" value="SRP54_N"/>
    <property type="match status" value="1"/>
</dbReference>
<dbReference type="InterPro" id="IPR036891">
    <property type="entry name" value="Signal_recog_part_SRP54_M_sf"/>
</dbReference>
<evidence type="ECO:0000256" key="11">
    <source>
        <dbReference type="ARBA" id="ARBA00035672"/>
    </source>
</evidence>
<comment type="catalytic activity">
    <reaction evidence="12">
        <text>GTP + H2O = GDP + phosphate + H(+)</text>
        <dbReference type="Rhea" id="RHEA:19669"/>
        <dbReference type="ChEBI" id="CHEBI:15377"/>
        <dbReference type="ChEBI" id="CHEBI:15378"/>
        <dbReference type="ChEBI" id="CHEBI:37565"/>
        <dbReference type="ChEBI" id="CHEBI:43474"/>
        <dbReference type="ChEBI" id="CHEBI:58189"/>
        <dbReference type="EC" id="3.6.5.4"/>
    </reaction>
</comment>
<keyword evidence="10" id="KW-0687">Ribonucleoprotein</keyword>
<feature type="domain" description="AAA+ ATPase" evidence="13">
    <location>
        <begin position="105"/>
        <end position="303"/>
    </location>
</feature>
<dbReference type="OrthoDB" id="9804720at2"/>
<dbReference type="GO" id="GO:0006614">
    <property type="term" value="P:SRP-dependent cotranslational protein targeting to membrane"/>
    <property type="evidence" value="ECO:0007669"/>
    <property type="project" value="InterPro"/>
</dbReference>
<evidence type="ECO:0000259" key="14">
    <source>
        <dbReference type="SMART" id="SM00962"/>
    </source>
</evidence>
<proteinExistence type="inferred from homology"/>
<comment type="similarity">
    <text evidence="3">Belongs to the GTP-binding SRP family. SRP54 subfamily.</text>
</comment>
<evidence type="ECO:0000256" key="10">
    <source>
        <dbReference type="ARBA" id="ARBA00023274"/>
    </source>
</evidence>
<dbReference type="InterPro" id="IPR022941">
    <property type="entry name" value="SRP54"/>
</dbReference>
<dbReference type="InterPro" id="IPR027417">
    <property type="entry name" value="P-loop_NTPase"/>
</dbReference>
<keyword evidence="8" id="KW-0342">GTP-binding</keyword>
<dbReference type="SMART" id="SM00963">
    <property type="entry name" value="SRP54_N"/>
    <property type="match status" value="1"/>
</dbReference>
<dbReference type="EMBL" id="CP043312">
    <property type="protein sequence ID" value="QEK39590.1"/>
    <property type="molecule type" value="Genomic_DNA"/>
</dbReference>
<evidence type="ECO:0000259" key="15">
    <source>
        <dbReference type="SMART" id="SM00963"/>
    </source>
</evidence>
<accession>A0A5C0UIL0</accession>
<dbReference type="GO" id="GO:0008312">
    <property type="term" value="F:7S RNA binding"/>
    <property type="evidence" value="ECO:0007669"/>
    <property type="project" value="InterPro"/>
</dbReference>
<dbReference type="AlphaFoldDB" id="A0A5C0UIL0"/>
<evidence type="ECO:0000256" key="9">
    <source>
        <dbReference type="ARBA" id="ARBA00023135"/>
    </source>
</evidence>
<evidence type="ECO:0000313" key="17">
    <source>
        <dbReference type="Proteomes" id="UP000323844"/>
    </source>
</evidence>
<dbReference type="GO" id="GO:0005525">
    <property type="term" value="F:GTP binding"/>
    <property type="evidence" value="ECO:0007669"/>
    <property type="project" value="UniProtKB-KW"/>
</dbReference>
<dbReference type="EC" id="3.6.5.4" evidence="11"/>
<dbReference type="SUPFAM" id="SSF47446">
    <property type="entry name" value="Signal peptide-binding domain"/>
    <property type="match status" value="1"/>
</dbReference>
<name>A0A5C0UIL0_9RICK</name>
<evidence type="ECO:0000256" key="7">
    <source>
        <dbReference type="ARBA" id="ARBA00022884"/>
    </source>
</evidence>
<dbReference type="InterPro" id="IPR000897">
    <property type="entry name" value="SRP54_GTPase_dom"/>
</dbReference>
<evidence type="ECO:0000313" key="16">
    <source>
        <dbReference type="EMBL" id="QEK39590.1"/>
    </source>
</evidence>
<keyword evidence="5" id="KW-0547">Nucleotide-binding</keyword>
<evidence type="ECO:0000256" key="6">
    <source>
        <dbReference type="ARBA" id="ARBA00022801"/>
    </source>
</evidence>
<dbReference type="PANTHER" id="PTHR11564:SF5">
    <property type="entry name" value="SIGNAL RECOGNITION PARTICLE SUBUNIT SRP54"/>
    <property type="match status" value="1"/>
</dbReference>
<dbReference type="SMART" id="SM00382">
    <property type="entry name" value="AAA"/>
    <property type="match status" value="1"/>
</dbReference>
<dbReference type="InterPro" id="IPR004125">
    <property type="entry name" value="Signal_recog_particle_SRP54_M"/>
</dbReference>
<dbReference type="Gene3D" id="1.10.260.30">
    <property type="entry name" value="Signal recognition particle, SRP54 subunit, M-domain"/>
    <property type="match status" value="1"/>
</dbReference>
<gene>
    <name evidence="16" type="ORF">FZC37_01400</name>
</gene>
<comment type="subcellular location">
    <subcellularLocation>
        <location evidence="2">Cell inner membrane</location>
        <topology evidence="2">Peripheral membrane protein</topology>
        <orientation evidence="2">Cytoplasmic side</orientation>
    </subcellularLocation>
    <subcellularLocation>
        <location evidence="1">Cytoplasm</location>
    </subcellularLocation>
</comment>
<keyword evidence="6" id="KW-0378">Hydrolase</keyword>
<evidence type="ECO:0000256" key="3">
    <source>
        <dbReference type="ARBA" id="ARBA00005450"/>
    </source>
</evidence>
<dbReference type="KEGG" id="snay:FZC37_01400"/>
<evidence type="ECO:0000256" key="5">
    <source>
        <dbReference type="ARBA" id="ARBA00022741"/>
    </source>
</evidence>
<dbReference type="InterPro" id="IPR042101">
    <property type="entry name" value="SRP54_N_sf"/>
</dbReference>
<dbReference type="Gene3D" id="1.20.120.140">
    <property type="entry name" value="Signal recognition particle SRP54, nucleotide-binding domain"/>
    <property type="match status" value="1"/>
</dbReference>
<keyword evidence="7" id="KW-0694">RNA-binding</keyword>
<reference evidence="16 17" key="1">
    <citation type="submission" date="2019-08" db="EMBL/GenBank/DDBJ databases">
        <title>Highly reduced genomes of protist endosymbionts show evolutionary convergence.</title>
        <authorList>
            <person name="George E."/>
            <person name="Husnik F."/>
            <person name="Tashyreva D."/>
            <person name="Prokopchuk G."/>
            <person name="Horak A."/>
            <person name="Kwong W.K."/>
            <person name="Lukes J."/>
            <person name="Keeling P.J."/>
        </authorList>
    </citation>
    <scope>NUCLEOTIDE SEQUENCE [LARGE SCALE GENOMIC DNA]</scope>
    <source>
        <strain evidence="16">1621</strain>
    </source>
</reference>
<organism evidence="16 17">
    <name type="scientific">Candidatus Sneabacter namystus</name>
    <dbReference type="NCBI Taxonomy" id="2601646"/>
    <lineage>
        <taxon>Bacteria</taxon>
        <taxon>Pseudomonadati</taxon>
        <taxon>Pseudomonadota</taxon>
        <taxon>Alphaproteobacteria</taxon>
        <taxon>Rickettsiales</taxon>
        <taxon>Rickettsiaceae</taxon>
        <taxon>Rickettsieae</taxon>
        <taxon>Candidatus Sneabacter</taxon>
    </lineage>
</organism>
<dbReference type="InterPro" id="IPR013822">
    <property type="entry name" value="Signal_recog_particl_SRP54_hlx"/>
</dbReference>
<dbReference type="PANTHER" id="PTHR11564">
    <property type="entry name" value="SIGNAL RECOGNITION PARTICLE 54K PROTEIN SRP54"/>
    <property type="match status" value="1"/>
</dbReference>
<dbReference type="InterPro" id="IPR003593">
    <property type="entry name" value="AAA+_ATPase"/>
</dbReference>
<sequence length="447" mass="49302">MRFLLFVFKFLTTQLVSSIASFIKRGKVSQGDLDVLLLDIENILLECDVALDVAEYLIAQIKNKCLESNLLKKSDIATELRKIFREELILLLSDGEERKWGQRVGKMSIFLVGPQGSGKTTTAAKLALYLKNLGKSVLLVSLDVYRPAAREQLNLLAKDISVDCFEYKGRYIHDIENNATEKSKGYDVVLYDTAGCSSSDIDMMNEIQKLCRRVCPTDIIFVADSMMGQSAVKVSKGFLDYMNITGSILTKSDSDTRGGAILSIRYTTGKPLLFFGTGEKLQDLEKFNADSVAARILDMGDIDSLWQKAQNTLGNNAIEKGTKKLLSGVFTLEDYVEHIANIKKMGGAKKLASFLPGASSRAAEVSLEEGILSKHTAIVSSMTKKERVSPAILNASRKRRIAEGAGVSVRDVNQLLEKFSHMSSLIKNISSNPAHFLKNVQSFLGKK</sequence>
<evidence type="ECO:0000256" key="12">
    <source>
        <dbReference type="ARBA" id="ARBA00048027"/>
    </source>
</evidence>
<dbReference type="GO" id="GO:0003924">
    <property type="term" value="F:GTPase activity"/>
    <property type="evidence" value="ECO:0007669"/>
    <property type="project" value="InterPro"/>
</dbReference>
<dbReference type="Pfam" id="PF02978">
    <property type="entry name" value="SRP_SPB"/>
    <property type="match status" value="1"/>
</dbReference>
<dbReference type="Pfam" id="PF00448">
    <property type="entry name" value="SRP54"/>
    <property type="match status" value="1"/>
</dbReference>
<evidence type="ECO:0000256" key="1">
    <source>
        <dbReference type="ARBA" id="ARBA00004496"/>
    </source>
</evidence>
<protein>
    <recommendedName>
        <fullName evidence="11">signal-recognition-particle GTPase</fullName>
        <ecNumber evidence="11">3.6.5.4</ecNumber>
    </recommendedName>
</protein>
<dbReference type="InterPro" id="IPR036225">
    <property type="entry name" value="SRP/SRP_N"/>
</dbReference>
<feature type="domain" description="SRP54-type proteins GTP-binding" evidence="14">
    <location>
        <begin position="106"/>
        <end position="298"/>
    </location>
</feature>